<evidence type="ECO:0000313" key="3">
    <source>
        <dbReference type="Proteomes" id="UP000651057"/>
    </source>
</evidence>
<dbReference type="Proteomes" id="UP000651057">
    <property type="component" value="Unassembled WGS sequence"/>
</dbReference>
<feature type="signal peptide" evidence="1">
    <location>
        <begin position="1"/>
        <end position="19"/>
    </location>
</feature>
<protein>
    <submittedName>
        <fullName evidence="2">Sensor of ECF-type sigma factor</fullName>
    </submittedName>
</protein>
<dbReference type="AlphaFoldDB" id="A0A936ZUC4"/>
<gene>
    <name evidence="2" type="ORF">JJQ60_13165</name>
</gene>
<comment type="caution">
    <text evidence="2">The sequence shown here is derived from an EMBL/GenBank/DDBJ whole genome shotgun (WGS) entry which is preliminary data.</text>
</comment>
<proteinExistence type="predicted"/>
<evidence type="ECO:0000256" key="1">
    <source>
        <dbReference type="SAM" id="SignalP"/>
    </source>
</evidence>
<feature type="chain" id="PRO_5037497146" evidence="1">
    <location>
        <begin position="20"/>
        <end position="148"/>
    </location>
</feature>
<keyword evidence="1" id="KW-0732">Signal</keyword>
<reference evidence="2" key="1">
    <citation type="submission" date="2021-01" db="EMBL/GenBank/DDBJ databases">
        <authorList>
            <person name="Zhong Y.L."/>
        </authorList>
    </citation>
    <scope>NUCLEOTIDE SEQUENCE</scope>
    <source>
        <strain evidence="2">KCTC 23302</strain>
    </source>
</reference>
<dbReference type="RefSeq" id="WP_201920701.1">
    <property type="nucleotide sequence ID" value="NZ_BAABAX010000003.1"/>
</dbReference>
<name>A0A936ZUC4_9FLAO</name>
<sequence>MKKIFLLICIAFTTYSSFAQNGPRERMKAFKVAYITEKLNLTSKEAQQFWPIYNAHEKTVENLKRKGRKLIKGLQNKSNGPDGLNDAQAGEFLSQYMDNEEQKSKARQALISDLKKILPNMKILKLIKAESDFNKRILERIRERRKMN</sequence>
<evidence type="ECO:0000313" key="2">
    <source>
        <dbReference type="EMBL" id="MBL0684472.1"/>
    </source>
</evidence>
<dbReference type="EMBL" id="JAERQJ010000004">
    <property type="protein sequence ID" value="MBL0684472.1"/>
    <property type="molecule type" value="Genomic_DNA"/>
</dbReference>
<organism evidence="2 3">
    <name type="scientific">Aquimarina mytili</name>
    <dbReference type="NCBI Taxonomy" id="874423"/>
    <lineage>
        <taxon>Bacteria</taxon>
        <taxon>Pseudomonadati</taxon>
        <taxon>Bacteroidota</taxon>
        <taxon>Flavobacteriia</taxon>
        <taxon>Flavobacteriales</taxon>
        <taxon>Flavobacteriaceae</taxon>
        <taxon>Aquimarina</taxon>
    </lineage>
</organism>
<keyword evidence="3" id="KW-1185">Reference proteome</keyword>
<accession>A0A936ZUC4</accession>